<proteinExistence type="predicted"/>
<evidence type="ECO:0000313" key="1">
    <source>
        <dbReference type="EMBL" id="ABP00388.1"/>
    </source>
</evidence>
<dbReference type="KEGG" id="olu:OSTLU_28211"/>
<dbReference type="SUPFAM" id="SSF51182">
    <property type="entry name" value="RmlC-like cupins"/>
    <property type="match status" value="1"/>
</dbReference>
<dbReference type="OMA" id="HRHDRAR"/>
<name>A4S9I3_OSTLU</name>
<dbReference type="Gene3D" id="2.60.120.10">
    <property type="entry name" value="Jelly Rolls"/>
    <property type="match status" value="1"/>
</dbReference>
<dbReference type="RefSeq" id="XP_001422071.1">
    <property type="nucleotide sequence ID" value="XM_001422034.1"/>
</dbReference>
<dbReference type="OrthoDB" id="495745at2759"/>
<reference evidence="1 2" key="1">
    <citation type="journal article" date="2007" name="Proc. Natl. Acad. Sci. U.S.A.">
        <title>The tiny eukaryote Ostreococcus provides genomic insights into the paradox of plankton speciation.</title>
        <authorList>
            <person name="Palenik B."/>
            <person name="Grimwood J."/>
            <person name="Aerts A."/>
            <person name="Rouze P."/>
            <person name="Salamov A."/>
            <person name="Putnam N."/>
            <person name="Dupont C."/>
            <person name="Jorgensen R."/>
            <person name="Derelle E."/>
            <person name="Rombauts S."/>
            <person name="Zhou K."/>
            <person name="Otillar R."/>
            <person name="Merchant S.S."/>
            <person name="Podell S."/>
            <person name="Gaasterland T."/>
            <person name="Napoli C."/>
            <person name="Gendler K."/>
            <person name="Manuell A."/>
            <person name="Tai V."/>
            <person name="Vallon O."/>
            <person name="Piganeau G."/>
            <person name="Jancek S."/>
            <person name="Heijde M."/>
            <person name="Jabbari K."/>
            <person name="Bowler C."/>
            <person name="Lohr M."/>
            <person name="Robbens S."/>
            <person name="Werner G."/>
            <person name="Dubchak I."/>
            <person name="Pazour G.J."/>
            <person name="Ren Q."/>
            <person name="Paulsen I."/>
            <person name="Delwiche C."/>
            <person name="Schmutz J."/>
            <person name="Rokhsar D."/>
            <person name="Van de Peer Y."/>
            <person name="Moreau H."/>
            <person name="Grigoriev I.V."/>
        </authorList>
    </citation>
    <scope>NUCLEOTIDE SEQUENCE [LARGE SCALE GENOMIC DNA]</scope>
    <source>
        <strain evidence="1 2">CCE9901</strain>
    </source>
</reference>
<protein>
    <recommendedName>
        <fullName evidence="3">Cupin 2 conserved barrel domain-containing protein</fullName>
    </recommendedName>
</protein>
<keyword evidence="2" id="KW-1185">Reference proteome</keyword>
<dbReference type="AlphaFoldDB" id="A4S9I3"/>
<evidence type="ECO:0000313" key="2">
    <source>
        <dbReference type="Proteomes" id="UP000001568"/>
    </source>
</evidence>
<dbReference type="Proteomes" id="UP000001568">
    <property type="component" value="Chromosome 17"/>
</dbReference>
<dbReference type="GeneID" id="5006129"/>
<organism evidence="1 2">
    <name type="scientific">Ostreococcus lucimarinus (strain CCE9901)</name>
    <dbReference type="NCBI Taxonomy" id="436017"/>
    <lineage>
        <taxon>Eukaryota</taxon>
        <taxon>Viridiplantae</taxon>
        <taxon>Chlorophyta</taxon>
        <taxon>Mamiellophyceae</taxon>
        <taxon>Mamiellales</taxon>
        <taxon>Bathycoccaceae</taxon>
        <taxon>Ostreococcus</taxon>
    </lineage>
</organism>
<evidence type="ECO:0008006" key="3">
    <source>
        <dbReference type="Google" id="ProtNLM"/>
    </source>
</evidence>
<accession>A4S9I3</accession>
<dbReference type="InterPro" id="IPR014710">
    <property type="entry name" value="RmlC-like_jellyroll"/>
</dbReference>
<sequence length="143" mass="15866">MSREFMFENEFAICWKTTVLPNVPLKMHRHDRARTIVALQGGVLKRIDEDGSRKDLVFETGKAYWYDADPPDNLHADANEGAEPVVVVVTEFKTEEDRNGTRDARAECGCGVAGGACDCRSKIGPPFVIPGWEPPTKKKETSA</sequence>
<dbReference type="Gramene" id="ABP00388">
    <property type="protein sequence ID" value="ABP00388"/>
    <property type="gene ID" value="OSTLU_28211"/>
</dbReference>
<dbReference type="EMBL" id="CP000597">
    <property type="protein sequence ID" value="ABP00388.1"/>
    <property type="molecule type" value="Genomic_DNA"/>
</dbReference>
<dbReference type="HOGENOM" id="CLU_1847775_0_0_1"/>
<gene>
    <name evidence="1" type="ORF">OSTLU_28211</name>
</gene>
<dbReference type="InterPro" id="IPR011051">
    <property type="entry name" value="RmlC_Cupin_sf"/>
</dbReference>